<evidence type="ECO:0000256" key="1">
    <source>
        <dbReference type="SAM" id="Phobius"/>
    </source>
</evidence>
<keyword evidence="3" id="KW-1185">Reference proteome</keyword>
<keyword evidence="1" id="KW-0472">Membrane</keyword>
<feature type="transmembrane region" description="Helical" evidence="1">
    <location>
        <begin position="74"/>
        <end position="100"/>
    </location>
</feature>
<gene>
    <name evidence="2" type="ORF">UC8_43400</name>
</gene>
<protein>
    <submittedName>
        <fullName evidence="2">Uncharacterized protein</fullName>
    </submittedName>
</protein>
<dbReference type="AlphaFoldDB" id="A0A5B9QYQ9"/>
<feature type="transmembrane region" description="Helical" evidence="1">
    <location>
        <begin position="33"/>
        <end position="54"/>
    </location>
</feature>
<feature type="transmembrane region" description="Helical" evidence="1">
    <location>
        <begin position="107"/>
        <end position="123"/>
    </location>
</feature>
<sequence>MSEHAITAEPIKPEVLASSTTSAPAYWSWRRRFAFIFIQLSILAYVAGAGAYGASYTILRFLGGADREVTILEAIPVVVVLYAIAGLMIAAVLFAVIALIFSRRPRYLGILYVPTAVYAYYMLTM</sequence>
<dbReference type="OrthoDB" id="10004465at2"/>
<evidence type="ECO:0000313" key="2">
    <source>
        <dbReference type="EMBL" id="QEG42306.1"/>
    </source>
</evidence>
<dbReference type="EMBL" id="CP042914">
    <property type="protein sequence ID" value="QEG42306.1"/>
    <property type="molecule type" value="Genomic_DNA"/>
</dbReference>
<organism evidence="2 3">
    <name type="scientific">Roseimaritima ulvae</name>
    <dbReference type="NCBI Taxonomy" id="980254"/>
    <lineage>
        <taxon>Bacteria</taxon>
        <taxon>Pseudomonadati</taxon>
        <taxon>Planctomycetota</taxon>
        <taxon>Planctomycetia</taxon>
        <taxon>Pirellulales</taxon>
        <taxon>Pirellulaceae</taxon>
        <taxon>Roseimaritima</taxon>
    </lineage>
</organism>
<accession>A0A5B9QYQ9</accession>
<proteinExistence type="predicted"/>
<keyword evidence="1" id="KW-1133">Transmembrane helix</keyword>
<dbReference type="RefSeq" id="WP_068131576.1">
    <property type="nucleotide sequence ID" value="NZ_CP042914.1"/>
</dbReference>
<dbReference type="KEGG" id="rul:UC8_43400"/>
<dbReference type="Proteomes" id="UP000325286">
    <property type="component" value="Chromosome"/>
</dbReference>
<keyword evidence="1" id="KW-0812">Transmembrane</keyword>
<reference evidence="2 3" key="1">
    <citation type="submission" date="2019-08" db="EMBL/GenBank/DDBJ databases">
        <title>Deep-cultivation of Planctomycetes and their phenomic and genomic characterization uncovers novel biology.</title>
        <authorList>
            <person name="Wiegand S."/>
            <person name="Jogler M."/>
            <person name="Boedeker C."/>
            <person name="Pinto D."/>
            <person name="Vollmers J."/>
            <person name="Rivas-Marin E."/>
            <person name="Kohn T."/>
            <person name="Peeters S.H."/>
            <person name="Heuer A."/>
            <person name="Rast P."/>
            <person name="Oberbeckmann S."/>
            <person name="Bunk B."/>
            <person name="Jeske O."/>
            <person name="Meyerdierks A."/>
            <person name="Storesund J.E."/>
            <person name="Kallscheuer N."/>
            <person name="Luecker S."/>
            <person name="Lage O.M."/>
            <person name="Pohl T."/>
            <person name="Merkel B.J."/>
            <person name="Hornburger P."/>
            <person name="Mueller R.-W."/>
            <person name="Bruemmer F."/>
            <person name="Labrenz M."/>
            <person name="Spormann A.M."/>
            <person name="Op den Camp H."/>
            <person name="Overmann J."/>
            <person name="Amann R."/>
            <person name="Jetten M.S.M."/>
            <person name="Mascher T."/>
            <person name="Medema M.H."/>
            <person name="Devos D.P."/>
            <person name="Kaster A.-K."/>
            <person name="Ovreas L."/>
            <person name="Rohde M."/>
            <person name="Galperin M.Y."/>
            <person name="Jogler C."/>
        </authorList>
    </citation>
    <scope>NUCLEOTIDE SEQUENCE [LARGE SCALE GENOMIC DNA]</scope>
    <source>
        <strain evidence="2 3">UC8</strain>
    </source>
</reference>
<name>A0A5B9QYQ9_9BACT</name>
<evidence type="ECO:0000313" key="3">
    <source>
        <dbReference type="Proteomes" id="UP000325286"/>
    </source>
</evidence>